<proteinExistence type="predicted"/>
<dbReference type="InParanoid" id="A0A0D0B562"/>
<sequence length="386" mass="41701">MAFLPGNGTVVLTTGFINATSVNYSHEDDCRHQPSAISEYRSEIAVKQHLQFVTAYQPPSVDDVFLHQHDACNHTTPGHTDWINSLSTPRPFPCLRTTASTDLPVGLPLHHEKYLDSAALSPDGKVLAAACQDENAYTRASLEDLLPSTPNVPTRKLLMNSNDTRCPPIQARRIPQGFFDGMQNGAQSSTARGTQAHLLERFVSVFRDTHADGAIELQQRPTRSIFSCRPPIVEASAVQDEQSLFVARRPERDKGSSTTPSAPGTTAATPGARPTHSRFVQLLAHLVLFLVLFLCCTSTQRAGINAQPTQIQLQGQAQIHATSSQPKHYQGQSQGPPQAQASSSQTQPTAHSTSTTPTVPDAHTTAPGAARVQPRPPAIADSFYGP</sequence>
<feature type="compositionally biased region" description="Low complexity" evidence="1">
    <location>
        <begin position="330"/>
        <end position="358"/>
    </location>
</feature>
<feature type="region of interest" description="Disordered" evidence="1">
    <location>
        <begin position="317"/>
        <end position="386"/>
    </location>
</feature>
<dbReference type="AlphaFoldDB" id="A0A0D0B562"/>
<dbReference type="HOGENOM" id="CLU_716057_0_0_1"/>
<evidence type="ECO:0000256" key="1">
    <source>
        <dbReference type="SAM" id="MobiDB-lite"/>
    </source>
</evidence>
<keyword evidence="3" id="KW-1185">Reference proteome</keyword>
<accession>A0A0D0B562</accession>
<organism evidence="2 3">
    <name type="scientific">Suillus luteus UH-Slu-Lm8-n1</name>
    <dbReference type="NCBI Taxonomy" id="930992"/>
    <lineage>
        <taxon>Eukaryota</taxon>
        <taxon>Fungi</taxon>
        <taxon>Dikarya</taxon>
        <taxon>Basidiomycota</taxon>
        <taxon>Agaricomycotina</taxon>
        <taxon>Agaricomycetes</taxon>
        <taxon>Agaricomycetidae</taxon>
        <taxon>Boletales</taxon>
        <taxon>Suillineae</taxon>
        <taxon>Suillaceae</taxon>
        <taxon>Suillus</taxon>
    </lineage>
</organism>
<feature type="compositionally biased region" description="Polar residues" evidence="1">
    <location>
        <begin position="317"/>
        <end position="327"/>
    </location>
</feature>
<gene>
    <name evidence="2" type="ORF">CY34DRAFT_14707</name>
</gene>
<feature type="region of interest" description="Disordered" evidence="1">
    <location>
        <begin position="243"/>
        <end position="273"/>
    </location>
</feature>
<protein>
    <submittedName>
        <fullName evidence="2">Uncharacterized protein</fullName>
    </submittedName>
</protein>
<evidence type="ECO:0000313" key="3">
    <source>
        <dbReference type="Proteomes" id="UP000054485"/>
    </source>
</evidence>
<reference evidence="3" key="2">
    <citation type="submission" date="2015-01" db="EMBL/GenBank/DDBJ databases">
        <title>Evolutionary Origins and Diversification of the Mycorrhizal Mutualists.</title>
        <authorList>
            <consortium name="DOE Joint Genome Institute"/>
            <consortium name="Mycorrhizal Genomics Consortium"/>
            <person name="Kohler A."/>
            <person name="Kuo A."/>
            <person name="Nagy L.G."/>
            <person name="Floudas D."/>
            <person name="Copeland A."/>
            <person name="Barry K.W."/>
            <person name="Cichocki N."/>
            <person name="Veneault-Fourrey C."/>
            <person name="LaButti K."/>
            <person name="Lindquist E.A."/>
            <person name="Lipzen A."/>
            <person name="Lundell T."/>
            <person name="Morin E."/>
            <person name="Murat C."/>
            <person name="Riley R."/>
            <person name="Ohm R."/>
            <person name="Sun H."/>
            <person name="Tunlid A."/>
            <person name="Henrissat B."/>
            <person name="Grigoriev I.V."/>
            <person name="Hibbett D.S."/>
            <person name="Martin F."/>
        </authorList>
    </citation>
    <scope>NUCLEOTIDE SEQUENCE [LARGE SCALE GENOMIC DNA]</scope>
    <source>
        <strain evidence="3">UH-Slu-Lm8-n1</strain>
    </source>
</reference>
<dbReference type="EMBL" id="KN835365">
    <property type="protein sequence ID" value="KIK38973.1"/>
    <property type="molecule type" value="Genomic_DNA"/>
</dbReference>
<dbReference type="Proteomes" id="UP000054485">
    <property type="component" value="Unassembled WGS sequence"/>
</dbReference>
<evidence type="ECO:0000313" key="2">
    <source>
        <dbReference type="EMBL" id="KIK38973.1"/>
    </source>
</evidence>
<feature type="compositionally biased region" description="Low complexity" evidence="1">
    <location>
        <begin position="256"/>
        <end position="273"/>
    </location>
</feature>
<reference evidence="2 3" key="1">
    <citation type="submission" date="2014-04" db="EMBL/GenBank/DDBJ databases">
        <authorList>
            <consortium name="DOE Joint Genome Institute"/>
            <person name="Kuo A."/>
            <person name="Ruytinx J."/>
            <person name="Rineau F."/>
            <person name="Colpaert J."/>
            <person name="Kohler A."/>
            <person name="Nagy L.G."/>
            <person name="Floudas D."/>
            <person name="Copeland A."/>
            <person name="Barry K.W."/>
            <person name="Cichocki N."/>
            <person name="Veneault-Fourrey C."/>
            <person name="LaButti K."/>
            <person name="Lindquist E.A."/>
            <person name="Lipzen A."/>
            <person name="Lundell T."/>
            <person name="Morin E."/>
            <person name="Murat C."/>
            <person name="Sun H."/>
            <person name="Tunlid A."/>
            <person name="Henrissat B."/>
            <person name="Grigoriev I.V."/>
            <person name="Hibbett D.S."/>
            <person name="Martin F."/>
            <person name="Nordberg H.P."/>
            <person name="Cantor M.N."/>
            <person name="Hua S.X."/>
        </authorList>
    </citation>
    <scope>NUCLEOTIDE SEQUENCE [LARGE SCALE GENOMIC DNA]</scope>
    <source>
        <strain evidence="2 3">UH-Slu-Lm8-n1</strain>
    </source>
</reference>
<name>A0A0D0B562_9AGAM</name>